<organism evidence="9 10">
    <name type="scientific">Chelatococcus reniformis</name>
    <dbReference type="NCBI Taxonomy" id="1494448"/>
    <lineage>
        <taxon>Bacteria</taxon>
        <taxon>Pseudomonadati</taxon>
        <taxon>Pseudomonadota</taxon>
        <taxon>Alphaproteobacteria</taxon>
        <taxon>Hyphomicrobiales</taxon>
        <taxon>Chelatococcaceae</taxon>
        <taxon>Chelatococcus</taxon>
    </lineage>
</organism>
<dbReference type="InterPro" id="IPR003416">
    <property type="entry name" value="MgtC/SapB/SrpB/YhiD_fam"/>
</dbReference>
<comment type="caution">
    <text evidence="9">The sequence shown here is derived from an EMBL/GenBank/DDBJ whole genome shotgun (WGS) entry which is preliminary data.</text>
</comment>
<keyword evidence="6 7" id="KW-0472">Membrane</keyword>
<name>A0A916XLG9_9HYPH</name>
<keyword evidence="5 7" id="KW-1133">Transmembrane helix</keyword>
<proteinExistence type="inferred from homology"/>
<evidence type="ECO:0000313" key="9">
    <source>
        <dbReference type="EMBL" id="GGC83823.1"/>
    </source>
</evidence>
<dbReference type="Pfam" id="PF02308">
    <property type="entry name" value="MgtC"/>
    <property type="match status" value="1"/>
</dbReference>
<dbReference type="PANTHER" id="PTHR33778">
    <property type="entry name" value="PROTEIN MGTC"/>
    <property type="match status" value="1"/>
</dbReference>
<gene>
    <name evidence="9" type="ORF">GCM10010994_47140</name>
</gene>
<dbReference type="GO" id="GO:0005886">
    <property type="term" value="C:plasma membrane"/>
    <property type="evidence" value="ECO:0007669"/>
    <property type="project" value="UniProtKB-SubCell"/>
</dbReference>
<evidence type="ECO:0000259" key="8">
    <source>
        <dbReference type="Pfam" id="PF02308"/>
    </source>
</evidence>
<comment type="subcellular location">
    <subcellularLocation>
        <location evidence="7">Cell inner membrane</location>
        <topology evidence="7">Multi-pass membrane protein</topology>
    </subcellularLocation>
    <subcellularLocation>
        <location evidence="1">Cell membrane</location>
        <topology evidence="1">Multi-pass membrane protein</topology>
    </subcellularLocation>
</comment>
<sequence>MAVGVAAFVDLAMRIYGAEGAARVISYVVSGIGFLGAGVIMKEGLNILGLNTAANCGARPPRARAPARIWRRKRRW</sequence>
<dbReference type="PANTHER" id="PTHR33778:SF3">
    <property type="entry name" value="PROTEIN MGTC"/>
    <property type="match status" value="1"/>
</dbReference>
<comment type="similarity">
    <text evidence="2 7">Belongs to the MgtC/SapB family.</text>
</comment>
<keyword evidence="3" id="KW-1003">Cell membrane</keyword>
<reference evidence="9" key="2">
    <citation type="submission" date="2020-09" db="EMBL/GenBank/DDBJ databases">
        <authorList>
            <person name="Sun Q."/>
            <person name="Zhou Y."/>
        </authorList>
    </citation>
    <scope>NUCLEOTIDE SEQUENCE</scope>
    <source>
        <strain evidence="9">CGMCC 1.12919</strain>
    </source>
</reference>
<keyword evidence="10" id="KW-1185">Reference proteome</keyword>
<evidence type="ECO:0000256" key="5">
    <source>
        <dbReference type="ARBA" id="ARBA00022989"/>
    </source>
</evidence>
<dbReference type="InterPro" id="IPR049177">
    <property type="entry name" value="MgtC_SapB_SrpB_YhiD_N"/>
</dbReference>
<accession>A0A916XLG9</accession>
<evidence type="ECO:0000256" key="7">
    <source>
        <dbReference type="RuleBase" id="RU365041"/>
    </source>
</evidence>
<feature type="transmembrane region" description="Helical" evidence="7">
    <location>
        <begin position="24"/>
        <end position="41"/>
    </location>
</feature>
<evidence type="ECO:0000256" key="4">
    <source>
        <dbReference type="ARBA" id="ARBA00022692"/>
    </source>
</evidence>
<evidence type="ECO:0000256" key="1">
    <source>
        <dbReference type="ARBA" id="ARBA00004651"/>
    </source>
</evidence>
<dbReference type="Proteomes" id="UP000637002">
    <property type="component" value="Unassembled WGS sequence"/>
</dbReference>
<evidence type="ECO:0000313" key="10">
    <source>
        <dbReference type="Proteomes" id="UP000637002"/>
    </source>
</evidence>
<dbReference type="EMBL" id="BMGG01000009">
    <property type="protein sequence ID" value="GGC83823.1"/>
    <property type="molecule type" value="Genomic_DNA"/>
</dbReference>
<evidence type="ECO:0000256" key="3">
    <source>
        <dbReference type="ARBA" id="ARBA00022475"/>
    </source>
</evidence>
<keyword evidence="4 7" id="KW-0812">Transmembrane</keyword>
<evidence type="ECO:0000256" key="2">
    <source>
        <dbReference type="ARBA" id="ARBA00009298"/>
    </source>
</evidence>
<feature type="domain" description="MgtC/SapB/SrpB/YhiD N-terminal" evidence="8">
    <location>
        <begin position="3"/>
        <end position="55"/>
    </location>
</feature>
<keyword evidence="7" id="KW-0997">Cell inner membrane</keyword>
<comment type="caution">
    <text evidence="7">Lacks conserved residue(s) required for the propagation of feature annotation.</text>
</comment>
<evidence type="ECO:0000256" key="6">
    <source>
        <dbReference type="ARBA" id="ARBA00023136"/>
    </source>
</evidence>
<reference evidence="9" key="1">
    <citation type="journal article" date="2014" name="Int. J. Syst. Evol. Microbiol.">
        <title>Complete genome sequence of Corynebacterium casei LMG S-19264T (=DSM 44701T), isolated from a smear-ripened cheese.</title>
        <authorList>
            <consortium name="US DOE Joint Genome Institute (JGI-PGF)"/>
            <person name="Walter F."/>
            <person name="Albersmeier A."/>
            <person name="Kalinowski J."/>
            <person name="Ruckert C."/>
        </authorList>
    </citation>
    <scope>NUCLEOTIDE SEQUENCE</scope>
    <source>
        <strain evidence="9">CGMCC 1.12919</strain>
    </source>
</reference>
<protein>
    <recommendedName>
        <fullName evidence="7">Protein MgtC</fullName>
    </recommendedName>
</protein>
<dbReference type="AlphaFoldDB" id="A0A916XLG9"/>